<name>A0A6H5I9I5_9HYME</name>
<sequence length="856" mass="94869">MKLTRVRAKEGKRERERIENRCLRFCTRVKVRASSSVRTYILSISSLLFYDVTRILSLTRYRTGIWRYGLVNNCARRASTTSKFVNPPAGPRNETQILRGGEAVKEEPNDTCPGAGDDYNFDSVDSCEAKNIEKLPFHELSLLPIWNARIHTYSSVRARETSTSERDYNTSTRCSKFIVHQPLLLFSSSGGCIYIDRSTYRPEETKDRIEESREREDEKKQNETELVAIVEAPSQHHHHLHFACVNVVVVVDDDDDVRRRGQRISRARVLRSDLSDARSDEPTAERAVAHRQDCSMTRQVSRKTKRRFYNLRKESERKNYPQKSTSEIMDPTQSNQQQPSTSSSSGMSNGSIDNVGTYEVRCTSSDEPAFVAQVSWPSGRPRPGSGQRDGKIRQFPPRFKSRPVDKTAIVLDKLPGIELAQYISGVAASVKPARVEWADELEPSQVCLFISDDSTAQNRRGWYLDVAGHRLRARPLTEPPLVRVLVTNALPFIDNETITWHLSRFHDIEVKEWVHLEAVPSPNPTTQPAHNVLSFARYLYVEPQDIPKFPAKVQGKAGDKLYTIYFGSDEHWCDFCHRVGHYEWSCAKQQMARSIGLNQRQTTPPVVSVTPPVENNDMATRSAPPTASSSPRRNLGVFFDDTNQTTSPSKTSVAAPAAETNGMDQLAPPCTPPQQLVAPAEINGMDQLAPPCTPPQQLVAPAEINGMDQLAPPCTPPQQLVAPGENICPGGPSVSKSELAGFPVVGLAVVIAARIDLVAAIGRRELRCRSRRWSSSSSGSGIGSSGSRISGSSFGSSGIGSSISSSGSRRDFSVGLDGAAAEIFPAIAAEKFVGLDEQQSKLYLELEEEDQKQAEG</sequence>
<gene>
    <name evidence="2" type="ORF">TBRA_LOCUS3728</name>
</gene>
<reference evidence="2 3" key="1">
    <citation type="submission" date="2020-02" db="EMBL/GenBank/DDBJ databases">
        <authorList>
            <person name="Ferguson B K."/>
        </authorList>
    </citation>
    <scope>NUCLEOTIDE SEQUENCE [LARGE SCALE GENOMIC DNA]</scope>
</reference>
<feature type="region of interest" description="Disordered" evidence="1">
    <location>
        <begin position="597"/>
        <end position="650"/>
    </location>
</feature>
<organism evidence="2 3">
    <name type="scientific">Trichogramma brassicae</name>
    <dbReference type="NCBI Taxonomy" id="86971"/>
    <lineage>
        <taxon>Eukaryota</taxon>
        <taxon>Metazoa</taxon>
        <taxon>Ecdysozoa</taxon>
        <taxon>Arthropoda</taxon>
        <taxon>Hexapoda</taxon>
        <taxon>Insecta</taxon>
        <taxon>Pterygota</taxon>
        <taxon>Neoptera</taxon>
        <taxon>Endopterygota</taxon>
        <taxon>Hymenoptera</taxon>
        <taxon>Apocrita</taxon>
        <taxon>Proctotrupomorpha</taxon>
        <taxon>Chalcidoidea</taxon>
        <taxon>Trichogrammatidae</taxon>
        <taxon>Trichogramma</taxon>
    </lineage>
</organism>
<evidence type="ECO:0000256" key="1">
    <source>
        <dbReference type="SAM" id="MobiDB-lite"/>
    </source>
</evidence>
<feature type="compositionally biased region" description="Basic residues" evidence="1">
    <location>
        <begin position="300"/>
        <end position="310"/>
    </location>
</feature>
<feature type="region of interest" description="Disordered" evidence="1">
    <location>
        <begin position="203"/>
        <end position="222"/>
    </location>
</feature>
<dbReference type="OrthoDB" id="10640386at2759"/>
<proteinExistence type="predicted"/>
<dbReference type="Proteomes" id="UP000479190">
    <property type="component" value="Unassembled WGS sequence"/>
</dbReference>
<feature type="region of interest" description="Disordered" evidence="1">
    <location>
        <begin position="374"/>
        <end position="398"/>
    </location>
</feature>
<feature type="compositionally biased region" description="Low complexity" evidence="1">
    <location>
        <begin position="331"/>
        <end position="351"/>
    </location>
</feature>
<feature type="compositionally biased region" description="Polar residues" evidence="1">
    <location>
        <begin position="641"/>
        <end position="650"/>
    </location>
</feature>
<accession>A0A6H5I9I5</accession>
<feature type="region of interest" description="Disordered" evidence="1">
    <location>
        <begin position="772"/>
        <end position="808"/>
    </location>
</feature>
<dbReference type="AlphaFoldDB" id="A0A6H5I9I5"/>
<feature type="compositionally biased region" description="Low complexity" evidence="1">
    <location>
        <begin position="773"/>
        <end position="807"/>
    </location>
</feature>
<evidence type="ECO:0000313" key="2">
    <source>
        <dbReference type="EMBL" id="CAB0031765.1"/>
    </source>
</evidence>
<feature type="compositionally biased region" description="Basic and acidic residues" evidence="1">
    <location>
        <begin position="272"/>
        <end position="293"/>
    </location>
</feature>
<feature type="compositionally biased region" description="Low complexity" evidence="1">
    <location>
        <begin position="602"/>
        <end position="633"/>
    </location>
</feature>
<feature type="region of interest" description="Disordered" evidence="1">
    <location>
        <begin position="272"/>
        <end position="355"/>
    </location>
</feature>
<evidence type="ECO:0000313" key="3">
    <source>
        <dbReference type="Proteomes" id="UP000479190"/>
    </source>
</evidence>
<keyword evidence="3" id="KW-1185">Reference proteome</keyword>
<dbReference type="EMBL" id="CADCXV010000653">
    <property type="protein sequence ID" value="CAB0031765.1"/>
    <property type="molecule type" value="Genomic_DNA"/>
</dbReference>
<protein>
    <submittedName>
        <fullName evidence="2">Uncharacterized protein</fullName>
    </submittedName>
</protein>